<dbReference type="Pfam" id="PF03995">
    <property type="entry name" value="Inhibitor_I36"/>
    <property type="match status" value="1"/>
</dbReference>
<protein>
    <recommendedName>
        <fullName evidence="4">Peptidase inhibitor family I36</fullName>
    </recommendedName>
</protein>
<sequence length="129" mass="13819">MGRQLGMAVLVVAASGLLAAPGAASAQAEPVRVTDPVSEGALAAPSCTSNICTWTGYNYTGRKLTSGLNPGVCYHSLTVKSVVNRHRVPVRYYSDSRCRSTGRFTFKSRKTLSNIPILTGFIPHSYKRA</sequence>
<dbReference type="EMBL" id="BAAAPE010000001">
    <property type="protein sequence ID" value="GAA2060808.1"/>
    <property type="molecule type" value="Genomic_DNA"/>
</dbReference>
<accession>A0ABP5H264</accession>
<evidence type="ECO:0000313" key="2">
    <source>
        <dbReference type="EMBL" id="GAA2060808.1"/>
    </source>
</evidence>
<proteinExistence type="predicted"/>
<feature type="chain" id="PRO_5047397348" description="Peptidase inhibitor family I36" evidence="1">
    <location>
        <begin position="20"/>
        <end position="129"/>
    </location>
</feature>
<evidence type="ECO:0008006" key="4">
    <source>
        <dbReference type="Google" id="ProtNLM"/>
    </source>
</evidence>
<keyword evidence="3" id="KW-1185">Reference proteome</keyword>
<evidence type="ECO:0000256" key="1">
    <source>
        <dbReference type="SAM" id="SignalP"/>
    </source>
</evidence>
<name>A0ABP5H264_9ACTN</name>
<evidence type="ECO:0000313" key="3">
    <source>
        <dbReference type="Proteomes" id="UP001500016"/>
    </source>
</evidence>
<dbReference type="Proteomes" id="UP001500016">
    <property type="component" value="Unassembled WGS sequence"/>
</dbReference>
<feature type="signal peptide" evidence="1">
    <location>
        <begin position="1"/>
        <end position="19"/>
    </location>
</feature>
<organism evidence="2 3">
    <name type="scientific">Streptomyces albiaxialis</name>
    <dbReference type="NCBI Taxonomy" id="329523"/>
    <lineage>
        <taxon>Bacteria</taxon>
        <taxon>Bacillati</taxon>
        <taxon>Actinomycetota</taxon>
        <taxon>Actinomycetes</taxon>
        <taxon>Kitasatosporales</taxon>
        <taxon>Streptomycetaceae</taxon>
        <taxon>Streptomyces</taxon>
    </lineage>
</organism>
<gene>
    <name evidence="2" type="ORF">GCM10009801_02660</name>
</gene>
<comment type="caution">
    <text evidence="2">The sequence shown here is derived from an EMBL/GenBank/DDBJ whole genome shotgun (WGS) entry which is preliminary data.</text>
</comment>
<reference evidence="3" key="1">
    <citation type="journal article" date="2019" name="Int. J. Syst. Evol. Microbiol.">
        <title>The Global Catalogue of Microorganisms (GCM) 10K type strain sequencing project: providing services to taxonomists for standard genome sequencing and annotation.</title>
        <authorList>
            <consortium name="The Broad Institute Genomics Platform"/>
            <consortium name="The Broad Institute Genome Sequencing Center for Infectious Disease"/>
            <person name="Wu L."/>
            <person name="Ma J."/>
        </authorList>
    </citation>
    <scope>NUCLEOTIDE SEQUENCE [LARGE SCALE GENOMIC DNA]</scope>
    <source>
        <strain evidence="3">JCM 15478</strain>
    </source>
</reference>
<keyword evidence="1" id="KW-0732">Signal</keyword>